<dbReference type="STRING" id="653733.Selin_2522"/>
<keyword evidence="5 15" id="KW-0347">Helicase</keyword>
<keyword evidence="7 15" id="KW-0067">ATP-binding</keyword>
<keyword evidence="6" id="KW-0269">Exonuclease</keyword>
<evidence type="ECO:0000259" key="17">
    <source>
        <dbReference type="PROSITE" id="PS51198"/>
    </source>
</evidence>
<keyword evidence="3" id="KW-0227">DNA damage</keyword>
<feature type="domain" description="UvrD-like helicase ATP-binding" evidence="17">
    <location>
        <begin position="6"/>
        <end position="482"/>
    </location>
</feature>
<dbReference type="SUPFAM" id="SSF52540">
    <property type="entry name" value="P-loop containing nucleoside triphosphate hydrolases"/>
    <property type="match status" value="1"/>
</dbReference>
<dbReference type="InParanoid" id="E6W5V0"/>
<evidence type="ECO:0000256" key="9">
    <source>
        <dbReference type="ARBA" id="ARBA00023204"/>
    </source>
</evidence>
<keyword evidence="4 15" id="KW-0378">Hydrolase</keyword>
<dbReference type="PROSITE" id="PS51217">
    <property type="entry name" value="UVRD_HELICASE_CTER"/>
    <property type="match status" value="1"/>
</dbReference>
<evidence type="ECO:0000256" key="16">
    <source>
        <dbReference type="SAM" id="MobiDB-lite"/>
    </source>
</evidence>
<dbReference type="Proteomes" id="UP000002572">
    <property type="component" value="Chromosome"/>
</dbReference>
<evidence type="ECO:0000256" key="8">
    <source>
        <dbReference type="ARBA" id="ARBA00023125"/>
    </source>
</evidence>
<evidence type="ECO:0000313" key="19">
    <source>
        <dbReference type="EMBL" id="ADU67235.1"/>
    </source>
</evidence>
<keyword evidence="20" id="KW-1185">Reference proteome</keyword>
<dbReference type="EMBL" id="CP002432">
    <property type="protein sequence ID" value="ADU67235.1"/>
    <property type="molecule type" value="Genomic_DNA"/>
</dbReference>
<evidence type="ECO:0000256" key="11">
    <source>
        <dbReference type="ARBA" id="ARBA00034617"/>
    </source>
</evidence>
<evidence type="ECO:0000256" key="3">
    <source>
        <dbReference type="ARBA" id="ARBA00022763"/>
    </source>
</evidence>
<feature type="domain" description="UvrD-like helicase C-terminal" evidence="18">
    <location>
        <begin position="494"/>
        <end position="761"/>
    </location>
</feature>
<evidence type="ECO:0000256" key="1">
    <source>
        <dbReference type="ARBA" id="ARBA00022722"/>
    </source>
</evidence>
<sequence length="1123" mass="125739">MRDFPSIADEAARTRALDISTSFIVQAPAGSGKTELLTQRFLALLGQVSEPEEILAITFTRKAVGEMRERVLGSLRMALDAEPPAAPHLRTTWELARAALANARRQEWNLLEHPTRLRIQTIDALCASIVRQIPYFSRLGGQMAISDEPARLYRQAAMQTLEELECPHVRTVLTHLHNDMERACALLMEMLQRREQWLHHIVAARKADRAALERSLAHVRSSYLLELQAGLDEATVASLAELAAYAASNLDENHPLARIDWSQGLGFEAAYTGAWIALSSLLLTQKGTWRRSFTKNDGFPPPKNALIPAIKALLQELAASPQAENLCWALQALALIPATYDDDQWPVLHAINELLLKAVGHLWLVFGRSGCVDFSQMSLAAVEGLGSDDEPTDLALKLDYRLNHILVDEFQDTSASQYRLLRKLTAGWQPGDGRTLFVVGDPMQSIYRFRQAEVGLFLQARQQGIGNVQLEPLSLSVNFRSTAAIVHWNNQIFSRVFPAVEEISSGAIAYSASSAFHGEAEGPDCAVQAHLLPTAKAQEEARAILACIEDIRSRHPGETIAILARNRTHLDEIISLLKGGATSFSAIDIAPLAHSGAVRDLQIITRALCHPGDSIAWLALLRAPWCGLTLADLQLLTAGADGRTLWQCLQEATCVEPLSADGQARLLRIRPALIQAMEERGRQGLARWVEGTWRQLGGPAFLERPAQLEDARVFLHILHSLEEEPFPEIQHMEEALASVYCSEDPSADSSLQLMTIHKAKGLEFDHVIIPGLCGGSRSESKPLLAWHEGPHRSADMELLLAIARRGRDQKESSLYEYIRQMHQRCMENEQKRLLYVACTRARKGLHLFARLRPDRSGEDWASPRSGSLLRHIWEQLQPLAPPLPDAPEAEEQQQAQPPVPLKRVHSDWQIPRVAPRILPNLAITPAQHDEGEPQPEFQWAGEMARLVGVLFHQWVRRLGEKNERESLSGDMEELRKNLRWSTYQLGVPHELRASVVERTITALGNMGVDQRGRWILSSSHQDSRWEYPLTGTDQRGHIVNIIIDRMFIDDQGTRWIIDYKTGQHEGGGLEHFLREEQQRYAPQLERYGFLAGKLGPQPVRLGLYFPFHQRFVEWGVGEGYGSS</sequence>
<comment type="catalytic activity">
    <reaction evidence="11">
        <text>Couples ATP hydrolysis with the unwinding of duplex DNA by translocating in the 3'-5' direction.</text>
        <dbReference type="EC" id="5.6.2.4"/>
    </reaction>
</comment>
<dbReference type="RefSeq" id="WP_013507105.1">
    <property type="nucleotide sequence ID" value="NC_014836.1"/>
</dbReference>
<keyword evidence="9" id="KW-0234">DNA repair</keyword>
<dbReference type="GO" id="GO:0005524">
    <property type="term" value="F:ATP binding"/>
    <property type="evidence" value="ECO:0007669"/>
    <property type="project" value="UniProtKB-UniRule"/>
</dbReference>
<dbReference type="GO" id="GO:0003677">
    <property type="term" value="F:DNA binding"/>
    <property type="evidence" value="ECO:0007669"/>
    <property type="project" value="UniProtKB-KW"/>
</dbReference>
<accession>E6W5V0</accession>
<keyword evidence="2 15" id="KW-0547">Nucleotide-binding</keyword>
<proteinExistence type="predicted"/>
<evidence type="ECO:0000256" key="12">
    <source>
        <dbReference type="ARBA" id="ARBA00034808"/>
    </source>
</evidence>
<evidence type="ECO:0000256" key="10">
    <source>
        <dbReference type="ARBA" id="ARBA00023235"/>
    </source>
</evidence>
<dbReference type="InterPro" id="IPR014016">
    <property type="entry name" value="UvrD-like_ATP-bd"/>
</dbReference>
<dbReference type="InterPro" id="IPR038726">
    <property type="entry name" value="PDDEXK_AddAB-type"/>
</dbReference>
<dbReference type="Gene3D" id="3.40.50.300">
    <property type="entry name" value="P-loop containing nucleotide triphosphate hydrolases"/>
    <property type="match status" value="4"/>
</dbReference>
<keyword evidence="1" id="KW-0540">Nuclease</keyword>
<dbReference type="GO" id="GO:0000725">
    <property type="term" value="P:recombinational repair"/>
    <property type="evidence" value="ECO:0007669"/>
    <property type="project" value="TreeGrafter"/>
</dbReference>
<evidence type="ECO:0000259" key="18">
    <source>
        <dbReference type="PROSITE" id="PS51217"/>
    </source>
</evidence>
<dbReference type="PANTHER" id="PTHR11070">
    <property type="entry name" value="UVRD / RECB / PCRA DNA HELICASE FAMILY MEMBER"/>
    <property type="match status" value="1"/>
</dbReference>
<dbReference type="GO" id="GO:0043138">
    <property type="term" value="F:3'-5' DNA helicase activity"/>
    <property type="evidence" value="ECO:0007669"/>
    <property type="project" value="UniProtKB-EC"/>
</dbReference>
<dbReference type="AlphaFoldDB" id="E6W5V0"/>
<feature type="region of interest" description="Disordered" evidence="16">
    <location>
        <begin position="879"/>
        <end position="898"/>
    </location>
</feature>
<evidence type="ECO:0000256" key="6">
    <source>
        <dbReference type="ARBA" id="ARBA00022839"/>
    </source>
</evidence>
<protein>
    <recommendedName>
        <fullName evidence="12">DNA 3'-5' helicase</fullName>
        <ecNumber evidence="12">5.6.2.4</ecNumber>
    </recommendedName>
    <alternativeName>
        <fullName evidence="13">DNA 3'-5' helicase II</fullName>
    </alternativeName>
</protein>
<dbReference type="eggNOG" id="COG1074">
    <property type="taxonomic scope" value="Bacteria"/>
</dbReference>
<dbReference type="GO" id="GO:0005829">
    <property type="term" value="C:cytosol"/>
    <property type="evidence" value="ECO:0007669"/>
    <property type="project" value="TreeGrafter"/>
</dbReference>
<dbReference type="Pfam" id="PF00580">
    <property type="entry name" value="UvrD-helicase"/>
    <property type="match status" value="1"/>
</dbReference>
<dbReference type="InterPro" id="IPR000212">
    <property type="entry name" value="DNA_helicase_UvrD/REP"/>
</dbReference>
<comment type="catalytic activity">
    <reaction evidence="14">
        <text>ATP + H2O = ADP + phosphate + H(+)</text>
        <dbReference type="Rhea" id="RHEA:13065"/>
        <dbReference type="ChEBI" id="CHEBI:15377"/>
        <dbReference type="ChEBI" id="CHEBI:15378"/>
        <dbReference type="ChEBI" id="CHEBI:30616"/>
        <dbReference type="ChEBI" id="CHEBI:43474"/>
        <dbReference type="ChEBI" id="CHEBI:456216"/>
        <dbReference type="EC" id="5.6.2.4"/>
    </reaction>
</comment>
<evidence type="ECO:0000313" key="20">
    <source>
        <dbReference type="Proteomes" id="UP000002572"/>
    </source>
</evidence>
<name>E6W5V0_DESIS</name>
<dbReference type="Pfam" id="PF12705">
    <property type="entry name" value="PDDEXK_1"/>
    <property type="match status" value="1"/>
</dbReference>
<keyword evidence="8" id="KW-0238">DNA-binding</keyword>
<dbReference type="InterPro" id="IPR027417">
    <property type="entry name" value="P-loop_NTPase"/>
</dbReference>
<evidence type="ECO:0000256" key="14">
    <source>
        <dbReference type="ARBA" id="ARBA00048988"/>
    </source>
</evidence>
<dbReference type="OrthoDB" id="9810135at2"/>
<evidence type="ECO:0000256" key="4">
    <source>
        <dbReference type="ARBA" id="ARBA00022801"/>
    </source>
</evidence>
<dbReference type="GO" id="GO:0004527">
    <property type="term" value="F:exonuclease activity"/>
    <property type="evidence" value="ECO:0007669"/>
    <property type="project" value="UniProtKB-KW"/>
</dbReference>
<gene>
    <name evidence="19" type="ordered locus">Selin_2522</name>
</gene>
<evidence type="ECO:0000256" key="13">
    <source>
        <dbReference type="ARBA" id="ARBA00034923"/>
    </source>
</evidence>
<evidence type="ECO:0000256" key="2">
    <source>
        <dbReference type="ARBA" id="ARBA00022741"/>
    </source>
</evidence>
<dbReference type="InterPro" id="IPR011604">
    <property type="entry name" value="PDDEXK-like_dom_sf"/>
</dbReference>
<evidence type="ECO:0000256" key="15">
    <source>
        <dbReference type="PROSITE-ProRule" id="PRU00560"/>
    </source>
</evidence>
<evidence type="ECO:0000256" key="5">
    <source>
        <dbReference type="ARBA" id="ARBA00022806"/>
    </source>
</evidence>
<organism evidence="19 20">
    <name type="scientific">Desulfurispirillum indicum (strain ATCC BAA-1389 / DSM 22839 / S5)</name>
    <dbReference type="NCBI Taxonomy" id="653733"/>
    <lineage>
        <taxon>Bacteria</taxon>
        <taxon>Pseudomonadati</taxon>
        <taxon>Chrysiogenota</taxon>
        <taxon>Chrysiogenia</taxon>
        <taxon>Chrysiogenales</taxon>
        <taxon>Chrysiogenaceae</taxon>
        <taxon>Desulfurispirillum</taxon>
    </lineage>
</organism>
<dbReference type="PANTHER" id="PTHR11070:SF2">
    <property type="entry name" value="ATP-DEPENDENT DNA HELICASE SRS2"/>
    <property type="match status" value="1"/>
</dbReference>
<dbReference type="HOGENOM" id="CLU_009270_0_0_0"/>
<reference evidence="19 20" key="1">
    <citation type="submission" date="2010-12" db="EMBL/GenBank/DDBJ databases">
        <title>Complete sequence of Desulfurispirillum indicum S5.</title>
        <authorList>
            <consortium name="US DOE Joint Genome Institute"/>
            <person name="Lucas S."/>
            <person name="Copeland A."/>
            <person name="Lapidus A."/>
            <person name="Cheng J.-F."/>
            <person name="Goodwin L."/>
            <person name="Pitluck S."/>
            <person name="Chertkov O."/>
            <person name="Held B."/>
            <person name="Detter J.C."/>
            <person name="Han C."/>
            <person name="Tapia R."/>
            <person name="Land M."/>
            <person name="Hauser L."/>
            <person name="Kyrpides N."/>
            <person name="Ivanova N."/>
            <person name="Mikhailova N."/>
            <person name="Haggblom M."/>
            <person name="Rauschenbach I."/>
            <person name="Bini E."/>
            <person name="Woyke T."/>
        </authorList>
    </citation>
    <scope>NUCLEOTIDE SEQUENCE [LARGE SCALE GENOMIC DNA]</scope>
    <source>
        <strain evidence="20">ATCC BAA-1389 / DSM 22839 / S5</strain>
    </source>
</reference>
<dbReference type="Gene3D" id="3.90.320.10">
    <property type="match status" value="1"/>
</dbReference>
<feature type="binding site" evidence="15">
    <location>
        <begin position="27"/>
        <end position="34"/>
    </location>
    <ligand>
        <name>ATP</name>
        <dbReference type="ChEBI" id="CHEBI:30616"/>
    </ligand>
</feature>
<dbReference type="EC" id="5.6.2.4" evidence="12"/>
<dbReference type="InterPro" id="IPR014017">
    <property type="entry name" value="DNA_helicase_UvrD-like_C"/>
</dbReference>
<dbReference type="KEGG" id="din:Selin_2522"/>
<keyword evidence="10" id="KW-0413">Isomerase</keyword>
<dbReference type="PROSITE" id="PS51198">
    <property type="entry name" value="UVRD_HELICASE_ATP_BIND"/>
    <property type="match status" value="1"/>
</dbReference>
<dbReference type="Pfam" id="PF13361">
    <property type="entry name" value="UvrD_C"/>
    <property type="match status" value="1"/>
</dbReference>
<evidence type="ECO:0000256" key="7">
    <source>
        <dbReference type="ARBA" id="ARBA00022840"/>
    </source>
</evidence>
<dbReference type="GO" id="GO:0033202">
    <property type="term" value="C:DNA helicase complex"/>
    <property type="evidence" value="ECO:0007669"/>
    <property type="project" value="TreeGrafter"/>
</dbReference>